<name>A0A8S3BGW0_9BILA</name>
<evidence type="ECO:0000313" key="4">
    <source>
        <dbReference type="EMBL" id="CAF4830088.1"/>
    </source>
</evidence>
<organism evidence="4 5">
    <name type="scientific">Rotaria magnacalcarata</name>
    <dbReference type="NCBI Taxonomy" id="392030"/>
    <lineage>
        <taxon>Eukaryota</taxon>
        <taxon>Metazoa</taxon>
        <taxon>Spiralia</taxon>
        <taxon>Gnathifera</taxon>
        <taxon>Rotifera</taxon>
        <taxon>Eurotatoria</taxon>
        <taxon>Bdelloidea</taxon>
        <taxon>Philodinida</taxon>
        <taxon>Philodinidae</taxon>
        <taxon>Rotaria</taxon>
    </lineage>
</organism>
<feature type="non-terminal residue" evidence="4">
    <location>
        <position position="1"/>
    </location>
</feature>
<comment type="caution">
    <text evidence="4">The sequence shown here is derived from an EMBL/GenBank/DDBJ whole genome shotgun (WGS) entry which is preliminary data.</text>
</comment>
<evidence type="ECO:0000256" key="1">
    <source>
        <dbReference type="SAM" id="MobiDB-lite"/>
    </source>
</evidence>
<dbReference type="Proteomes" id="UP000676336">
    <property type="component" value="Unassembled WGS sequence"/>
</dbReference>
<dbReference type="EMBL" id="CAJOBJ010156849">
    <property type="protein sequence ID" value="CAF4830088.1"/>
    <property type="molecule type" value="Genomic_DNA"/>
</dbReference>
<evidence type="ECO:0000313" key="5">
    <source>
        <dbReference type="Proteomes" id="UP000681720"/>
    </source>
</evidence>
<feature type="compositionally biased region" description="Polar residues" evidence="1">
    <location>
        <begin position="24"/>
        <end position="41"/>
    </location>
</feature>
<dbReference type="Proteomes" id="UP000681720">
    <property type="component" value="Unassembled WGS sequence"/>
</dbReference>
<feature type="region of interest" description="Disordered" evidence="1">
    <location>
        <begin position="16"/>
        <end position="42"/>
    </location>
</feature>
<reference evidence="4" key="1">
    <citation type="submission" date="2021-02" db="EMBL/GenBank/DDBJ databases">
        <authorList>
            <person name="Nowell W R."/>
        </authorList>
    </citation>
    <scope>NUCLEOTIDE SEQUENCE</scope>
</reference>
<accession>A0A8S3BGW0</accession>
<dbReference type="EMBL" id="CAJOBI010084164">
    <property type="protein sequence ID" value="CAF4511117.1"/>
    <property type="molecule type" value="Genomic_DNA"/>
</dbReference>
<evidence type="ECO:0000313" key="3">
    <source>
        <dbReference type="EMBL" id="CAF4636863.1"/>
    </source>
</evidence>
<dbReference type="AlphaFoldDB" id="A0A8S3BGW0"/>
<dbReference type="EMBL" id="CAJOBH010105939">
    <property type="protein sequence ID" value="CAF4636863.1"/>
    <property type="molecule type" value="Genomic_DNA"/>
</dbReference>
<protein>
    <submittedName>
        <fullName evidence="4">Uncharacterized protein</fullName>
    </submittedName>
</protein>
<proteinExistence type="predicted"/>
<evidence type="ECO:0000313" key="2">
    <source>
        <dbReference type="EMBL" id="CAF4511117.1"/>
    </source>
</evidence>
<sequence>EIFSISEAISQGHIRAQPLPVEGSSLSSTTTTANGQETIGATNIKRGTVKETKTYTLKSAIHPRTRKEIPIRQGKIE</sequence>
<gene>
    <name evidence="3" type="ORF">BYL167_LOCUS41602</name>
    <name evidence="4" type="ORF">GIL414_LOCUS48413</name>
    <name evidence="2" type="ORF">SMN809_LOCUS35369</name>
</gene>
<dbReference type="Proteomes" id="UP000681967">
    <property type="component" value="Unassembled WGS sequence"/>
</dbReference>